<dbReference type="AlphaFoldDB" id="A0ABD3PCB3"/>
<dbReference type="Proteomes" id="UP001516023">
    <property type="component" value="Unassembled WGS sequence"/>
</dbReference>
<protein>
    <submittedName>
        <fullName evidence="2">Uncharacterized protein</fullName>
    </submittedName>
</protein>
<proteinExistence type="predicted"/>
<evidence type="ECO:0000313" key="3">
    <source>
        <dbReference type="Proteomes" id="UP001516023"/>
    </source>
</evidence>
<feature type="compositionally biased region" description="Polar residues" evidence="1">
    <location>
        <begin position="308"/>
        <end position="323"/>
    </location>
</feature>
<reference evidence="2 3" key="1">
    <citation type="journal article" date="2020" name="G3 (Bethesda)">
        <title>Improved Reference Genome for Cyclotella cryptica CCMP332, a Model for Cell Wall Morphogenesis, Salinity Adaptation, and Lipid Production in Diatoms (Bacillariophyta).</title>
        <authorList>
            <person name="Roberts W.R."/>
            <person name="Downey K.M."/>
            <person name="Ruck E.C."/>
            <person name="Traller J.C."/>
            <person name="Alverson A.J."/>
        </authorList>
    </citation>
    <scope>NUCLEOTIDE SEQUENCE [LARGE SCALE GENOMIC DNA]</scope>
    <source>
        <strain evidence="2 3">CCMP332</strain>
    </source>
</reference>
<keyword evidence="3" id="KW-1185">Reference proteome</keyword>
<organism evidence="2 3">
    <name type="scientific">Cyclotella cryptica</name>
    <dbReference type="NCBI Taxonomy" id="29204"/>
    <lineage>
        <taxon>Eukaryota</taxon>
        <taxon>Sar</taxon>
        <taxon>Stramenopiles</taxon>
        <taxon>Ochrophyta</taxon>
        <taxon>Bacillariophyta</taxon>
        <taxon>Coscinodiscophyceae</taxon>
        <taxon>Thalassiosirophycidae</taxon>
        <taxon>Stephanodiscales</taxon>
        <taxon>Stephanodiscaceae</taxon>
        <taxon>Cyclotella</taxon>
    </lineage>
</organism>
<evidence type="ECO:0000313" key="2">
    <source>
        <dbReference type="EMBL" id="KAL3785709.1"/>
    </source>
</evidence>
<dbReference type="EMBL" id="JABMIG020000211">
    <property type="protein sequence ID" value="KAL3785709.1"/>
    <property type="molecule type" value="Genomic_DNA"/>
</dbReference>
<sequence length="650" mass="69057">MAASNLDGDALAEAMSMLDAVNNGSQDFEDFAIDSDDEDANNLLHDLDLTNDLVDLGHDEAGYAPSAVGKGGGGGGGGGEGAADLKAANGERGNVATAQRGMNLSQSSGDAFVHPLQMTGAKNLDPLSQMALNLPDPVASVTGSYSGGSNNFVAGDVLPSGGTVLYWRIREFCIRSVHDGPSNDINSNDINSNDINSTVNNNTMSVVESAEAQVLGNVPSSSPHSAMSSGMAFSTASTSIPPADTVASNITYQERQRLLQQQYHASNPSAAINSIYTAPSNIVSRSSQTSLSTTSSVPSNTSSPTKTATTMGDTQSQQTTSSHPITFLDKLTNNLDTPTKTKLTASALGNLLPWERVIIRKDSRFPMMLVGISNVMSEGLKDVLGIYDNDDLENVTVLLFPMEKFCLMTKIEGDGFNLRIFLSSFKWRTTSGFVDQRQKNIVFEIPLASIERVEKVLSSSQASITGVAPASSLNDYSSYLGILPSSSTVFSASSAMSQLGSQMKPLLGTMRAAASGGGTNPNILVSHHLRVATISKQWQHPLVIYGKVGVAPRGIVYDHVISDTILCRYAALLSEGRFPLLLEEVLTTEESLGYYDNQLQPKVGFTDIAVLRIRYKYAMVEEANRANLAAYAGVEGGVDDGIAKPPKELH</sequence>
<evidence type="ECO:0000256" key="1">
    <source>
        <dbReference type="SAM" id="MobiDB-lite"/>
    </source>
</evidence>
<name>A0ABD3PCB3_9STRA</name>
<feature type="compositionally biased region" description="Low complexity" evidence="1">
    <location>
        <begin position="287"/>
        <end position="307"/>
    </location>
</feature>
<accession>A0ABD3PCB3</accession>
<comment type="caution">
    <text evidence="2">The sequence shown here is derived from an EMBL/GenBank/DDBJ whole genome shotgun (WGS) entry which is preliminary data.</text>
</comment>
<gene>
    <name evidence="2" type="ORF">HJC23_008742</name>
</gene>
<feature type="region of interest" description="Disordered" evidence="1">
    <location>
        <begin position="287"/>
        <end position="323"/>
    </location>
</feature>